<organism evidence="2 3">
    <name type="scientific">Cynara cardunculus var. scolymus</name>
    <name type="common">Globe artichoke</name>
    <name type="synonym">Cynara scolymus</name>
    <dbReference type="NCBI Taxonomy" id="59895"/>
    <lineage>
        <taxon>Eukaryota</taxon>
        <taxon>Viridiplantae</taxon>
        <taxon>Streptophyta</taxon>
        <taxon>Embryophyta</taxon>
        <taxon>Tracheophyta</taxon>
        <taxon>Spermatophyta</taxon>
        <taxon>Magnoliopsida</taxon>
        <taxon>eudicotyledons</taxon>
        <taxon>Gunneridae</taxon>
        <taxon>Pentapetalae</taxon>
        <taxon>asterids</taxon>
        <taxon>campanulids</taxon>
        <taxon>Asterales</taxon>
        <taxon>Asteraceae</taxon>
        <taxon>Carduoideae</taxon>
        <taxon>Cardueae</taxon>
        <taxon>Carduinae</taxon>
        <taxon>Cynara</taxon>
    </lineage>
</organism>
<gene>
    <name evidence="2" type="ORF">Ccrd_018858</name>
</gene>
<sequence length="72" mass="7620">MRNTVALLVLLLATTAIVCRSSEEQGDAKDSSSWTDWAMAKVTGYVSEKAIEAEDAAAEAAKKLSDDKGSGR</sequence>
<dbReference type="Gramene" id="KVI02845">
    <property type="protein sequence ID" value="KVI02845"/>
    <property type="gene ID" value="Ccrd_018858"/>
</dbReference>
<dbReference type="EMBL" id="LEKV01002623">
    <property type="protein sequence ID" value="KVI02845.1"/>
    <property type="molecule type" value="Genomic_DNA"/>
</dbReference>
<protein>
    <submittedName>
        <fullName evidence="2">Uncharacterized protein</fullName>
    </submittedName>
</protein>
<feature type="signal peptide" evidence="1">
    <location>
        <begin position="1"/>
        <end position="21"/>
    </location>
</feature>
<reference evidence="2 3" key="1">
    <citation type="journal article" date="2016" name="Sci. Rep.">
        <title>The genome sequence of the outbreeding globe artichoke constructed de novo incorporating a phase-aware low-pass sequencing strategy of F1 progeny.</title>
        <authorList>
            <person name="Scaglione D."/>
            <person name="Reyes-Chin-Wo S."/>
            <person name="Acquadro A."/>
            <person name="Froenicke L."/>
            <person name="Portis E."/>
            <person name="Beitel C."/>
            <person name="Tirone M."/>
            <person name="Mauro R."/>
            <person name="Lo Monaco A."/>
            <person name="Mauromicale G."/>
            <person name="Faccioli P."/>
            <person name="Cattivelli L."/>
            <person name="Rieseberg L."/>
            <person name="Michelmore R."/>
            <person name="Lanteri S."/>
        </authorList>
    </citation>
    <scope>NUCLEOTIDE SEQUENCE [LARGE SCALE GENOMIC DNA]</scope>
    <source>
        <strain evidence="2">2C</strain>
    </source>
</reference>
<keyword evidence="1" id="KW-0732">Signal</keyword>
<evidence type="ECO:0000256" key="1">
    <source>
        <dbReference type="SAM" id="SignalP"/>
    </source>
</evidence>
<dbReference type="Proteomes" id="UP000243975">
    <property type="component" value="Unassembled WGS sequence"/>
</dbReference>
<dbReference type="AlphaFoldDB" id="A0A103Y5E8"/>
<keyword evidence="3" id="KW-1185">Reference proteome</keyword>
<evidence type="ECO:0000313" key="3">
    <source>
        <dbReference type="Proteomes" id="UP000243975"/>
    </source>
</evidence>
<dbReference type="OMA" id="DWAMAKV"/>
<comment type="caution">
    <text evidence="2">The sequence shown here is derived from an EMBL/GenBank/DDBJ whole genome shotgun (WGS) entry which is preliminary data.</text>
</comment>
<proteinExistence type="predicted"/>
<evidence type="ECO:0000313" key="2">
    <source>
        <dbReference type="EMBL" id="KVI02845.1"/>
    </source>
</evidence>
<accession>A0A103Y5E8</accession>
<feature type="chain" id="PRO_5007119410" evidence="1">
    <location>
        <begin position="22"/>
        <end position="72"/>
    </location>
</feature>
<name>A0A103Y5E8_CYNCS</name>